<dbReference type="InterPro" id="IPR051992">
    <property type="entry name" value="OxStress_Response_Reg"/>
</dbReference>
<sequence length="204" mass="22962">VCFLNIQKNPMFFFPTFIDQKVVSFHFFLVRKMGDSNIEMFKDEWFQCGNNLEDKNCSSWMINEGDNDSPSSSSIGESSSTISSLNCNSSLDTMDDASSDGALSDLSTLMTQLPIKKGLSEYYDGKSESFTCLGSVTSLEDLPKKENRCNRKMKKSLYKSYTLPKTIMFKKASRSSFLSSCYASKRPNSSISRSRPPLIPVQRT</sequence>
<dbReference type="EnsemblPlants" id="Solyc06g066420.3.1">
    <property type="protein sequence ID" value="Solyc06g066420.3.1"/>
    <property type="gene ID" value="Solyc06g066420.3"/>
</dbReference>
<dbReference type="OMA" id="SSWMINE"/>
<accession>A0A3Q7HSR2</accession>
<dbReference type="PANTHER" id="PTHR33172:SF66">
    <property type="entry name" value="OVATE FAMILY PROTEIN"/>
    <property type="match status" value="1"/>
</dbReference>
<evidence type="ECO:0000313" key="5">
    <source>
        <dbReference type="Proteomes" id="UP000004994"/>
    </source>
</evidence>
<comment type="subcellular location">
    <subcellularLocation>
        <location evidence="1">Nucleus</location>
    </subcellularLocation>
</comment>
<evidence type="ECO:0000256" key="2">
    <source>
        <dbReference type="ARBA" id="ARBA00023242"/>
    </source>
</evidence>
<keyword evidence="5" id="KW-1185">Reference proteome</keyword>
<proteinExistence type="predicted"/>
<dbReference type="Proteomes" id="UP000004994">
    <property type="component" value="Chromosome 6"/>
</dbReference>
<dbReference type="GO" id="GO:0005634">
    <property type="term" value="C:nucleus"/>
    <property type="evidence" value="ECO:0007669"/>
    <property type="project" value="UniProtKB-SubCell"/>
</dbReference>
<dbReference type="STRING" id="4081.A0A3Q7HSR2"/>
<feature type="compositionally biased region" description="Low complexity" evidence="3">
    <location>
        <begin position="184"/>
        <end position="196"/>
    </location>
</feature>
<evidence type="ECO:0000256" key="1">
    <source>
        <dbReference type="ARBA" id="ARBA00004123"/>
    </source>
</evidence>
<dbReference type="PaxDb" id="4081-Solyc06g066420.2.1"/>
<organism evidence="4">
    <name type="scientific">Solanum lycopersicum</name>
    <name type="common">Tomato</name>
    <name type="synonym">Lycopersicon esculentum</name>
    <dbReference type="NCBI Taxonomy" id="4081"/>
    <lineage>
        <taxon>Eukaryota</taxon>
        <taxon>Viridiplantae</taxon>
        <taxon>Streptophyta</taxon>
        <taxon>Embryophyta</taxon>
        <taxon>Tracheophyta</taxon>
        <taxon>Spermatophyta</taxon>
        <taxon>Magnoliopsida</taxon>
        <taxon>eudicotyledons</taxon>
        <taxon>Gunneridae</taxon>
        <taxon>Pentapetalae</taxon>
        <taxon>asterids</taxon>
        <taxon>lamiids</taxon>
        <taxon>Solanales</taxon>
        <taxon>Solanaceae</taxon>
        <taxon>Solanoideae</taxon>
        <taxon>Solaneae</taxon>
        <taxon>Solanum</taxon>
        <taxon>Solanum subgen. Lycopersicon</taxon>
    </lineage>
</organism>
<dbReference type="AlphaFoldDB" id="A0A3Q7HSR2"/>
<evidence type="ECO:0000256" key="3">
    <source>
        <dbReference type="SAM" id="MobiDB-lite"/>
    </source>
</evidence>
<evidence type="ECO:0000313" key="4">
    <source>
        <dbReference type="EnsemblPlants" id="Solyc06g066420.3.1"/>
    </source>
</evidence>
<protein>
    <submittedName>
        <fullName evidence="4">Uncharacterized protein</fullName>
    </submittedName>
</protein>
<name>A0A3Q7HSR2_SOLLC</name>
<dbReference type="InParanoid" id="A0A3Q7HSR2"/>
<keyword evidence="2" id="KW-0539">Nucleus</keyword>
<dbReference type="Gramene" id="Solyc06g066420.3.1">
    <property type="protein sequence ID" value="Solyc06g066420.3.1"/>
    <property type="gene ID" value="Solyc06g066420.3"/>
</dbReference>
<feature type="region of interest" description="Disordered" evidence="3">
    <location>
        <begin position="182"/>
        <end position="204"/>
    </location>
</feature>
<reference evidence="4" key="1">
    <citation type="journal article" date="2012" name="Nature">
        <title>The tomato genome sequence provides insights into fleshy fruit evolution.</title>
        <authorList>
            <consortium name="Tomato Genome Consortium"/>
        </authorList>
    </citation>
    <scope>NUCLEOTIDE SEQUENCE [LARGE SCALE GENOMIC DNA]</scope>
    <source>
        <strain evidence="4">cv. Heinz 1706</strain>
    </source>
</reference>
<gene>
    <name evidence="4" type="primary">LOC101254600</name>
</gene>
<reference evidence="4" key="2">
    <citation type="submission" date="2019-01" db="UniProtKB">
        <authorList>
            <consortium name="EnsemblPlants"/>
        </authorList>
    </citation>
    <scope>IDENTIFICATION</scope>
    <source>
        <strain evidence="4">cv. Heinz 1706</strain>
    </source>
</reference>
<dbReference type="PANTHER" id="PTHR33172">
    <property type="entry name" value="OS08G0516900 PROTEIN"/>
    <property type="match status" value="1"/>
</dbReference>
<dbReference type="GO" id="GO:0006950">
    <property type="term" value="P:response to stress"/>
    <property type="evidence" value="ECO:0007669"/>
    <property type="project" value="UniProtKB-ARBA"/>
</dbReference>